<dbReference type="InterPro" id="IPR011990">
    <property type="entry name" value="TPR-like_helical_dom_sf"/>
</dbReference>
<feature type="domain" description="CheR-type methyltransferase" evidence="5">
    <location>
        <begin position="1"/>
        <end position="271"/>
    </location>
</feature>
<evidence type="ECO:0000256" key="1">
    <source>
        <dbReference type="ARBA" id="ARBA00022603"/>
    </source>
</evidence>
<evidence type="ECO:0000256" key="4">
    <source>
        <dbReference type="SAM" id="MobiDB-lite"/>
    </source>
</evidence>
<dbReference type="PANTHER" id="PTHR24422:SF19">
    <property type="entry name" value="CHEMOTAXIS PROTEIN METHYLTRANSFERASE"/>
    <property type="match status" value="1"/>
</dbReference>
<dbReference type="SUPFAM" id="SSF53335">
    <property type="entry name" value="S-adenosyl-L-methionine-dependent methyltransferases"/>
    <property type="match status" value="1"/>
</dbReference>
<feature type="compositionally biased region" description="Low complexity" evidence="4">
    <location>
        <begin position="275"/>
        <end position="288"/>
    </location>
</feature>
<dbReference type="InterPro" id="IPR050903">
    <property type="entry name" value="Bact_Chemotaxis_MeTrfase"/>
</dbReference>
<keyword evidence="2 6" id="KW-0808">Transferase</keyword>
<evidence type="ECO:0000256" key="2">
    <source>
        <dbReference type="ARBA" id="ARBA00022679"/>
    </source>
</evidence>
<dbReference type="SUPFAM" id="SSF48452">
    <property type="entry name" value="TPR-like"/>
    <property type="match status" value="1"/>
</dbReference>
<proteinExistence type="predicted"/>
<dbReference type="Gene3D" id="1.25.40.10">
    <property type="entry name" value="Tetratricopeptide repeat domain"/>
    <property type="match status" value="1"/>
</dbReference>
<dbReference type="CDD" id="cd02440">
    <property type="entry name" value="AdoMet_MTases"/>
    <property type="match status" value="1"/>
</dbReference>
<dbReference type="SMART" id="SM00028">
    <property type="entry name" value="TPR"/>
    <property type="match status" value="3"/>
</dbReference>
<dbReference type="GO" id="GO:0008757">
    <property type="term" value="F:S-adenosylmethionine-dependent methyltransferase activity"/>
    <property type="evidence" value="ECO:0007669"/>
    <property type="project" value="InterPro"/>
</dbReference>
<keyword evidence="1 6" id="KW-0489">Methyltransferase</keyword>
<keyword evidence="3" id="KW-0949">S-adenosyl-L-methionine</keyword>
<organism evidence="6">
    <name type="scientific">Cystobacter velatus</name>
    <dbReference type="NCBI Taxonomy" id="394094"/>
    <lineage>
        <taxon>Bacteria</taxon>
        <taxon>Pseudomonadati</taxon>
        <taxon>Myxococcota</taxon>
        <taxon>Myxococcia</taxon>
        <taxon>Myxococcales</taxon>
        <taxon>Cystobacterineae</taxon>
        <taxon>Archangiaceae</taxon>
        <taxon>Cystobacter</taxon>
    </lineage>
</organism>
<dbReference type="PRINTS" id="PR00996">
    <property type="entry name" value="CHERMTFRASE"/>
</dbReference>
<feature type="region of interest" description="Disordered" evidence="4">
    <location>
        <begin position="275"/>
        <end position="297"/>
    </location>
</feature>
<accession>A0A3Q8I9V5</accession>
<dbReference type="InterPro" id="IPR000780">
    <property type="entry name" value="CheR_MeTrfase"/>
</dbReference>
<evidence type="ECO:0000256" key="3">
    <source>
        <dbReference type="ARBA" id="ARBA00022691"/>
    </source>
</evidence>
<reference evidence="6" key="1">
    <citation type="journal article" date="2018" name="J. Ind. Microbiol. Biotechnol.">
        <title>Genome mining reveals uncommon alkylpyrones as type III PKS products from myxobacteria.</title>
        <authorList>
            <person name="Hug J.J."/>
            <person name="Panter F."/>
            <person name="Krug D."/>
            <person name="Muller R."/>
        </authorList>
    </citation>
    <scope>NUCLEOTIDE SEQUENCE</scope>
    <source>
        <strain evidence="6">MCy7152</strain>
    </source>
</reference>
<dbReference type="PANTHER" id="PTHR24422">
    <property type="entry name" value="CHEMOTAXIS PROTEIN METHYLTRANSFERASE"/>
    <property type="match status" value="1"/>
</dbReference>
<evidence type="ECO:0000259" key="5">
    <source>
        <dbReference type="PROSITE" id="PS50123"/>
    </source>
</evidence>
<dbReference type="InterPro" id="IPR022642">
    <property type="entry name" value="CheR_C"/>
</dbReference>
<dbReference type="Gene3D" id="3.40.50.150">
    <property type="entry name" value="Vaccinia Virus protein VP39"/>
    <property type="match status" value="1"/>
</dbReference>
<dbReference type="SMART" id="SM00138">
    <property type="entry name" value="MeTrc"/>
    <property type="match status" value="1"/>
</dbReference>
<dbReference type="InterPro" id="IPR019734">
    <property type="entry name" value="TPR_rpt"/>
</dbReference>
<protein>
    <submittedName>
        <fullName evidence="6">MCP methyltransferase cheR-type with TPR repeats</fullName>
    </submittedName>
</protein>
<name>A0A3Q8I9V5_9BACT</name>
<dbReference type="InterPro" id="IPR029063">
    <property type="entry name" value="SAM-dependent_MTases_sf"/>
</dbReference>
<evidence type="ECO:0000313" key="6">
    <source>
        <dbReference type="EMBL" id="AYM53572.1"/>
    </source>
</evidence>
<dbReference type="Pfam" id="PF01739">
    <property type="entry name" value="CheR"/>
    <property type="match status" value="1"/>
</dbReference>
<dbReference type="PROSITE" id="PS50123">
    <property type="entry name" value="CHER"/>
    <property type="match status" value="1"/>
</dbReference>
<dbReference type="EMBL" id="MH908906">
    <property type="protein sequence ID" value="AYM53572.1"/>
    <property type="molecule type" value="Genomic_DNA"/>
</dbReference>
<dbReference type="AlphaFoldDB" id="A0A3Q8I9V5"/>
<sequence>MTEALSRSPLARFTALVERRLGLHYEPEQWDELAPLLFERSASRGVEGYLSLLSSSGSEAEWRALAERLTVGETYFLRHPAQLEVLVSKVLPSLAQPGASLRVLCAGCSTGEEPYSIALLCREQGKVDPSQLRVLGIDVNPRAIAHARNARYSTWSLRSVPVALRERWFQRSSEGFFLRPALRDQVLFEERNLLEEAPAFWAPASFHVILCRNVMLYFPPEVTRKIIARMSQALVPGGYLFLGPSETLRGISEDFELLRSADAFYYRRKAPAPATAAAEPARTPVPETSAKKTPGPLPLPALEGLDSLLPLLDAERYAEAWTRLEALPQAAQPQGQLLRAVLHLNAGRFAEAALAGQQLLSVRDTEASAHFLLGVCLEHSGDEAGARNRYAAAARADPTFALSHLRAGTLARRAGNVAEARVALRMALSLLPQEKPLRLTLFGGGFGRHGLMQVGLRELQACTEVP</sequence>
<dbReference type="GO" id="GO:0032259">
    <property type="term" value="P:methylation"/>
    <property type="evidence" value="ECO:0007669"/>
    <property type="project" value="UniProtKB-KW"/>
</dbReference>